<dbReference type="FunFam" id="3.30.1330.40:FF:000001">
    <property type="entry name" value="L-PSP family endoribonuclease"/>
    <property type="match status" value="1"/>
</dbReference>
<dbReference type="GO" id="GO:0005829">
    <property type="term" value="C:cytosol"/>
    <property type="evidence" value="ECO:0007669"/>
    <property type="project" value="TreeGrafter"/>
</dbReference>
<sequence>MSTKEYINTLHAPEAIGTYSQAVKVGNTVYLSGQIPLVPETMTMVDGGILEQATQVFKNLSAVADASGGSLNNAVKVNISLTDLSVFAQVNEVMAKFFTEPYPARACVQVAALPRGAMIEVEVILAL</sequence>
<dbReference type="InterPro" id="IPR035959">
    <property type="entry name" value="RutC-like_sf"/>
</dbReference>
<gene>
    <name evidence="2" type="ORF">AZF00_17980</name>
</gene>
<evidence type="ECO:0000256" key="1">
    <source>
        <dbReference type="ARBA" id="ARBA00010552"/>
    </source>
</evidence>
<reference evidence="2 3" key="1">
    <citation type="submission" date="2015-12" db="EMBL/GenBank/DDBJ databases">
        <authorList>
            <person name="Shamseldin A."/>
            <person name="Moawad H."/>
            <person name="Abd El-Rahim W.M."/>
            <person name="Sadowsky M.J."/>
        </authorList>
    </citation>
    <scope>NUCLEOTIDE SEQUENCE [LARGE SCALE GENOMIC DNA]</scope>
    <source>
        <strain evidence="2 3">SM2</strain>
    </source>
</reference>
<proteinExistence type="inferred from homology"/>
<dbReference type="KEGG" id="zal:AZF00_17980"/>
<dbReference type="PANTHER" id="PTHR11803">
    <property type="entry name" value="2-IMINOBUTANOATE/2-IMINOPROPANOATE DEAMINASE RIDA"/>
    <property type="match status" value="1"/>
</dbReference>
<dbReference type="Gene3D" id="3.30.1330.40">
    <property type="entry name" value="RutC-like"/>
    <property type="match status" value="1"/>
</dbReference>
<dbReference type="PANTHER" id="PTHR11803:SF39">
    <property type="entry name" value="2-IMINOBUTANOATE_2-IMINOPROPANOATE DEAMINASE"/>
    <property type="match status" value="1"/>
</dbReference>
<name>A0A127MA65_9GAMM</name>
<dbReference type="RefSeq" id="WP_062384562.1">
    <property type="nucleotide sequence ID" value="NZ_CP014544.1"/>
</dbReference>
<evidence type="ECO:0000313" key="2">
    <source>
        <dbReference type="EMBL" id="AMO70075.1"/>
    </source>
</evidence>
<dbReference type="Pfam" id="PF01042">
    <property type="entry name" value="Ribonuc_L-PSP"/>
    <property type="match status" value="1"/>
</dbReference>
<dbReference type="InterPro" id="IPR006175">
    <property type="entry name" value="YjgF/YER057c/UK114"/>
</dbReference>
<accession>A0A127MA65</accession>
<evidence type="ECO:0000313" key="3">
    <source>
        <dbReference type="Proteomes" id="UP000074119"/>
    </source>
</evidence>
<dbReference type="EMBL" id="CP014544">
    <property type="protein sequence ID" value="AMO70075.1"/>
    <property type="molecule type" value="Genomic_DNA"/>
</dbReference>
<dbReference type="STRING" id="1470434.AZF00_17980"/>
<dbReference type="NCBIfam" id="TIGR00004">
    <property type="entry name" value="Rid family detoxifying hydrolase"/>
    <property type="match status" value="1"/>
</dbReference>
<protein>
    <submittedName>
        <fullName evidence="2">Reactive intermediate/imine deaminase</fullName>
    </submittedName>
</protein>
<comment type="similarity">
    <text evidence="1">Belongs to the RutC family.</text>
</comment>
<dbReference type="GO" id="GO:0019239">
    <property type="term" value="F:deaminase activity"/>
    <property type="evidence" value="ECO:0007669"/>
    <property type="project" value="TreeGrafter"/>
</dbReference>
<dbReference type="CDD" id="cd00448">
    <property type="entry name" value="YjgF_YER057c_UK114_family"/>
    <property type="match status" value="1"/>
</dbReference>
<dbReference type="SUPFAM" id="SSF55298">
    <property type="entry name" value="YjgF-like"/>
    <property type="match status" value="1"/>
</dbReference>
<organism evidence="2 3">
    <name type="scientific">Zhongshania aliphaticivorans</name>
    <dbReference type="NCBI Taxonomy" id="1470434"/>
    <lineage>
        <taxon>Bacteria</taxon>
        <taxon>Pseudomonadati</taxon>
        <taxon>Pseudomonadota</taxon>
        <taxon>Gammaproteobacteria</taxon>
        <taxon>Cellvibrionales</taxon>
        <taxon>Spongiibacteraceae</taxon>
        <taxon>Zhongshania</taxon>
    </lineage>
</organism>
<dbReference type="Proteomes" id="UP000074119">
    <property type="component" value="Chromosome"/>
</dbReference>
<dbReference type="InterPro" id="IPR006056">
    <property type="entry name" value="RidA"/>
</dbReference>
<dbReference type="AlphaFoldDB" id="A0A127MA65"/>